<accession>A0AA39Y0H8</accession>
<evidence type="ECO:0000259" key="2">
    <source>
        <dbReference type="Pfam" id="PF24883"/>
    </source>
</evidence>
<dbReference type="SUPFAM" id="SSF52540">
    <property type="entry name" value="P-loop containing nucleoside triphosphate hydrolases"/>
    <property type="match status" value="1"/>
</dbReference>
<evidence type="ECO:0000313" key="4">
    <source>
        <dbReference type="Proteomes" id="UP001175001"/>
    </source>
</evidence>
<feature type="domain" description="Nephrocystin 3-like N-terminal" evidence="2">
    <location>
        <begin position="218"/>
        <end position="385"/>
    </location>
</feature>
<dbReference type="Proteomes" id="UP001175001">
    <property type="component" value="Unassembled WGS sequence"/>
</dbReference>
<protein>
    <recommendedName>
        <fullName evidence="2">Nephrocystin 3-like N-terminal domain-containing protein</fullName>
    </recommendedName>
</protein>
<organism evidence="3 4">
    <name type="scientific">Lasiodiplodia hormozganensis</name>
    <dbReference type="NCBI Taxonomy" id="869390"/>
    <lineage>
        <taxon>Eukaryota</taxon>
        <taxon>Fungi</taxon>
        <taxon>Dikarya</taxon>
        <taxon>Ascomycota</taxon>
        <taxon>Pezizomycotina</taxon>
        <taxon>Dothideomycetes</taxon>
        <taxon>Dothideomycetes incertae sedis</taxon>
        <taxon>Botryosphaeriales</taxon>
        <taxon>Botryosphaeriaceae</taxon>
        <taxon>Lasiodiplodia</taxon>
    </lineage>
</organism>
<dbReference type="InterPro" id="IPR056884">
    <property type="entry name" value="NPHP3-like_N"/>
</dbReference>
<dbReference type="EMBL" id="JAUJDW010000069">
    <property type="protein sequence ID" value="KAK0642672.1"/>
    <property type="molecule type" value="Genomic_DNA"/>
</dbReference>
<dbReference type="Pfam" id="PF24883">
    <property type="entry name" value="NPHP3_N"/>
    <property type="match status" value="1"/>
</dbReference>
<comment type="caution">
    <text evidence="3">The sequence shown here is derived from an EMBL/GenBank/DDBJ whole genome shotgun (WGS) entry which is preliminary data.</text>
</comment>
<dbReference type="PANTHER" id="PTHR10039:SF15">
    <property type="entry name" value="NACHT DOMAIN-CONTAINING PROTEIN"/>
    <property type="match status" value="1"/>
</dbReference>
<keyword evidence="1" id="KW-0677">Repeat</keyword>
<dbReference type="AlphaFoldDB" id="A0AA39Y0H8"/>
<keyword evidence="4" id="KW-1185">Reference proteome</keyword>
<dbReference type="Gene3D" id="3.40.50.300">
    <property type="entry name" value="P-loop containing nucleotide triphosphate hydrolases"/>
    <property type="match status" value="1"/>
</dbReference>
<name>A0AA39Y0H8_9PEZI</name>
<gene>
    <name evidence="3" type="ORF">DIS24_g8806</name>
</gene>
<evidence type="ECO:0000256" key="1">
    <source>
        <dbReference type="ARBA" id="ARBA00022737"/>
    </source>
</evidence>
<evidence type="ECO:0000313" key="3">
    <source>
        <dbReference type="EMBL" id="KAK0642672.1"/>
    </source>
</evidence>
<reference evidence="3" key="1">
    <citation type="submission" date="2023-06" db="EMBL/GenBank/DDBJ databases">
        <title>Multi-omics analyses reveal the molecular pathogenesis toolkit of Lasiodiplodia hormozganensis, a cross-kingdom pathogen.</title>
        <authorList>
            <person name="Felix C."/>
            <person name="Meneses R."/>
            <person name="Goncalves M.F.M."/>
            <person name="Tilleman L."/>
            <person name="Duarte A.S."/>
            <person name="Jorrin-Novo J.V."/>
            <person name="Van De Peer Y."/>
            <person name="Deforce D."/>
            <person name="Van Nieuwerburgh F."/>
            <person name="Esteves A.C."/>
            <person name="Alves A."/>
        </authorList>
    </citation>
    <scope>NUCLEOTIDE SEQUENCE</scope>
    <source>
        <strain evidence="3">CBS 339.90</strain>
    </source>
</reference>
<dbReference type="InterPro" id="IPR027417">
    <property type="entry name" value="P-loop_NTPase"/>
</dbReference>
<sequence length="449" mass="50499">MTDPVSVSASIAGLVTLADIVFIRAVKYIKATKGAKDEVKSLCDSLQSLSGALHGLSLFAARLDAESDANDYPADYRPRLVHSCTQLLGEIRKKLEKHDPSEPGLSRVHSGLRQLKWPFATQEVKDIVEKIEQHKSALVLALSADTFQALQDVLSAHRSFQNDLAEIKSAIAEQRRTFQVHLSTLYSEKEQRDIYAFFGSESPEDRHRTNMRLRHPETGLWLLDDDDFIAWIDGRRPKLWLTGIPGAGKTVLASVIIEEAWSRVEIGRIATAYFYCDYKDANSQNPVKILGSIATQLAQQNVEAFELLRKLYRDCHPVSRMPRSPEASSLVGTIRQMCGFFEDMHLIVDGLDECGDHAREVTRFLRQTDQLTKSGKDAKIALLSRSEEVIRQQLEKEFVHVQISARSEDLRLYVASEMENRIMDGRLDLSSTGMRDEILKALVEGADGM</sequence>
<dbReference type="PANTHER" id="PTHR10039">
    <property type="entry name" value="AMELOGENIN"/>
    <property type="match status" value="1"/>
</dbReference>
<proteinExistence type="predicted"/>